<evidence type="ECO:0000313" key="2">
    <source>
        <dbReference type="Proteomes" id="UP000199350"/>
    </source>
</evidence>
<sequence length="309" mass="34538">MDNIYGHPDWRDRLAETLVDLRALPLDDVRRDPAASGLVRLTNQIAIPADVLAELGFPALRFVEAVARGRNAYEAVLTGRSAARVLGMWVVSLTPEPVELALPSGEAPPTYRRERSVVCRRRPPGPFTEVFGARATVPVRTFIEIARTHGFAEGLIAADWLLANGYDRDDLYREVGRMGSFGNVRVVRRCIQFATALSESPYESLARALLIEEGVEGVVVQGRAGRYRMDLLVDDWLAIEVDGDVKYADDPGLTIREEYARQKKLGNMGYVFLRYRPQELREKPELFVAEVLAMLQGTRLPAARRSARS</sequence>
<accession>A0A1G9P6S9</accession>
<reference evidence="2" key="1">
    <citation type="submission" date="2016-10" db="EMBL/GenBank/DDBJ databases">
        <authorList>
            <person name="Varghese N."/>
            <person name="Submissions S."/>
        </authorList>
    </citation>
    <scope>NUCLEOTIDE SEQUENCE [LARGE SCALE GENOMIC DNA]</scope>
    <source>
        <strain evidence="2">DSM 20632</strain>
    </source>
</reference>
<dbReference type="EMBL" id="LT629700">
    <property type="protein sequence ID" value="SDL94439.1"/>
    <property type="molecule type" value="Genomic_DNA"/>
</dbReference>
<dbReference type="AlphaFoldDB" id="A0A1G9P6S9"/>
<dbReference type="STRING" id="38302.SAMN04488535_1334"/>
<dbReference type="Proteomes" id="UP000199350">
    <property type="component" value="Chromosome I"/>
</dbReference>
<gene>
    <name evidence="1" type="ORF">SAMN04488535_1334</name>
</gene>
<organism evidence="1 2">
    <name type="scientific">Corynebacterium mycetoides</name>
    <dbReference type="NCBI Taxonomy" id="38302"/>
    <lineage>
        <taxon>Bacteria</taxon>
        <taxon>Bacillati</taxon>
        <taxon>Actinomycetota</taxon>
        <taxon>Actinomycetes</taxon>
        <taxon>Mycobacteriales</taxon>
        <taxon>Corynebacteriaceae</taxon>
        <taxon>Corynebacterium</taxon>
    </lineage>
</organism>
<name>A0A1G9P6S9_9CORY</name>
<protein>
    <recommendedName>
        <fullName evidence="3">DUF559 domain-containing protein</fullName>
    </recommendedName>
</protein>
<proteinExistence type="predicted"/>
<evidence type="ECO:0000313" key="1">
    <source>
        <dbReference type="EMBL" id="SDL94439.1"/>
    </source>
</evidence>
<keyword evidence="2" id="KW-1185">Reference proteome</keyword>
<evidence type="ECO:0008006" key="3">
    <source>
        <dbReference type="Google" id="ProtNLM"/>
    </source>
</evidence>
<dbReference type="Gene3D" id="3.40.960.10">
    <property type="entry name" value="VSR Endonuclease"/>
    <property type="match status" value="1"/>
</dbReference>